<dbReference type="GO" id="GO:0140359">
    <property type="term" value="F:ABC-type transporter activity"/>
    <property type="evidence" value="ECO:0007669"/>
    <property type="project" value="InterPro"/>
</dbReference>
<dbReference type="OrthoDB" id="6500128at2759"/>
<dbReference type="Gene3D" id="3.40.50.300">
    <property type="entry name" value="P-loop containing nucleotide triphosphate hydrolases"/>
    <property type="match status" value="2"/>
</dbReference>
<keyword evidence="13" id="KW-1185">Reference proteome</keyword>
<sequence>MFFTSIQTMSWLWRSTQYLLGSNHLDLNTFISLACLFITWLTLLVLSILSPRRNHYRDRAYNYIFTFDYCYLFLDSAYRLLSTDKVQNVDACYCAISFIVFVIAGTTPQSLHPRDLQAASYEKLEIKDGTVYRNNLALSPETTASIFSWCSFQWMNPLVVFGFHNVITRENIYAMTFQHLCRPAYEDFVDTAVFMARAKVLHRIYRANKSTIWYQFIFSMIACFVAYLSLFFQQKFLQYIEQHDDKAPIQTAYLYVLGFFLVGLVKMLCSSIHMWMGRRWNIRTLIMLDSEIFCKTLKRKDMSGKLSKVNDDEQESFSNMGKITNLMSVDADKLSDIPNFIIIIYTAPVEITIAVAYLYNLLGNAALVGLAVMIMCFPLSGLLTKKMSVSYKALTTAKDRRNDLVNELLQGIRMIKYFAWEENWKEKVFKARRDEISKLIRTIVIDVLSNIIFLTVPVLVTVPSFIWYTKVAGNELTASVAFISITLFEMLRSPLMFIPESINTLTEAYVSLNRIASYLEEPEVEENINKEPVECPEGVDPQIVLARVGFETSVFQWHIEKMEASAFAAIDEERRTISTSSTSSTMNVASMTPRRLFQLNVPRFNFPTGKLSLVCGPTGSGKSSFLHALLGEMDIVSGRVYLPSTTVLAGGNVSKVDPIFSDLYLDKVAYVAQQPFLRHASIRDNILFGLPFHASRYKKTLYQCALIKDLTIFPDGDLTEIGEKGISLSGGQKQRVSLARAVYSNAKTVLLDDCLSAVDAHTSKHIYKKCFKGDLLMGRTVILATHQVRLCLPGASFFIKIENGQVLGCDSVENLKANGELQKLLGAENQQEQEEEIEDIIDADNADADMALDKKTEAANKLVQEETSEKGQVKLKVYAKYLAVCGGWMFWIALVCSYVFARLLTFGENWWLRIWAASYDEQAPGNTSLSSSPQHLLLNSKPPAIQGVFDTLGAAVQKQNIFKAWVFEEHAPANVDYYIGIYIAICTAYILFDACRNILIYWGSIRGARRLFDSLLDRVIHAPMRFFDTTPVGRILNRFGKDVSTIDKQIARSASFLVECVTGIVASTIVISVITPQFFVVAVAISCLYFVIGMFYLRISRELKRLNSVSRSPIYSHFTESLAGVTTIRAYGVQEQFMRTVYEKIDAFVAPYYFLRMSNRWLCCRIEFIGAFVTLFTGIFLIVNIDYIDAGMAGISLFYARNFLEHIYWFIRQYTNVEMNLNSVERVQEYLELDQEPPATITGRRPPAAWPTTAAIEVKDLVIRYAPELDPVLHGISFSTRPHEKIGIVGRTGSGKSTMALSFFRFLEASQGSISIDGIDISTIGIQDLRTQITIIPQDVVLFSGTIRSNIDPFEEHSDQAVWESLERAHLCKAPDRLKKLQSSSSSSSGSVDDEQPISAITSLNQQVSDGGNNFSQGQRQLLCLARALLKNSKLIIMDEATASVDFDTDAKIQRTIREEFTNSTLLCIAHRLRTIIDYDRILVLDQGRVAEYDTPYNLLVQGFGAGIFKSMCEKSGELEELLKMATESHLSREQDHQISADSHVSIY</sequence>
<feature type="transmembrane region" description="Helical" evidence="9">
    <location>
        <begin position="465"/>
        <end position="488"/>
    </location>
</feature>
<keyword evidence="3 9" id="KW-0812">Transmembrane</keyword>
<evidence type="ECO:0000256" key="4">
    <source>
        <dbReference type="ARBA" id="ARBA00022737"/>
    </source>
</evidence>
<name>A0A0B7MXD7_9FUNG</name>
<feature type="transmembrane region" description="Helical" evidence="9">
    <location>
        <begin position="881"/>
        <end position="901"/>
    </location>
</feature>
<dbReference type="PROSITE" id="PS50929">
    <property type="entry name" value="ABC_TM1F"/>
    <property type="match status" value="2"/>
</dbReference>
<dbReference type="PROSITE" id="PS50893">
    <property type="entry name" value="ABC_TRANSPORTER_2"/>
    <property type="match status" value="2"/>
</dbReference>
<evidence type="ECO:0000256" key="7">
    <source>
        <dbReference type="ARBA" id="ARBA00022989"/>
    </source>
</evidence>
<dbReference type="CDD" id="cd18596">
    <property type="entry name" value="ABC_6TM_VMR1_D1_like"/>
    <property type="match status" value="1"/>
</dbReference>
<dbReference type="InterPro" id="IPR017871">
    <property type="entry name" value="ABC_transporter-like_CS"/>
</dbReference>
<dbReference type="EMBL" id="LN722203">
    <property type="protein sequence ID" value="CEP09787.1"/>
    <property type="molecule type" value="Genomic_DNA"/>
</dbReference>
<dbReference type="CDD" id="cd03244">
    <property type="entry name" value="ABCC_MRP_domain2"/>
    <property type="match status" value="1"/>
</dbReference>
<organism evidence="12 13">
    <name type="scientific">Parasitella parasitica</name>
    <dbReference type="NCBI Taxonomy" id="35722"/>
    <lineage>
        <taxon>Eukaryota</taxon>
        <taxon>Fungi</taxon>
        <taxon>Fungi incertae sedis</taxon>
        <taxon>Mucoromycota</taxon>
        <taxon>Mucoromycotina</taxon>
        <taxon>Mucoromycetes</taxon>
        <taxon>Mucorales</taxon>
        <taxon>Mucorineae</taxon>
        <taxon>Mucoraceae</taxon>
        <taxon>Parasitella</taxon>
    </lineage>
</organism>
<keyword evidence="8 9" id="KW-0472">Membrane</keyword>
<gene>
    <name evidence="12" type="primary">PARPA_03341.1 scaffold 7264</name>
</gene>
<dbReference type="PANTHER" id="PTHR24223:SF353">
    <property type="entry name" value="ABC TRANSPORTER ATP-BINDING PROTEIN_PERMEASE VMR1-RELATED"/>
    <property type="match status" value="1"/>
</dbReference>
<dbReference type="SUPFAM" id="SSF90123">
    <property type="entry name" value="ABC transporter transmembrane region"/>
    <property type="match status" value="2"/>
</dbReference>
<feature type="transmembrane region" description="Helical" evidence="9">
    <location>
        <begin position="1078"/>
        <end position="1097"/>
    </location>
</feature>
<dbReference type="InterPro" id="IPR003439">
    <property type="entry name" value="ABC_transporter-like_ATP-bd"/>
</dbReference>
<dbReference type="FunFam" id="3.40.50.300:FF:000565">
    <property type="entry name" value="ABC bile acid transporter"/>
    <property type="match status" value="1"/>
</dbReference>
<dbReference type="GO" id="GO:0000329">
    <property type="term" value="C:fungal-type vacuole membrane"/>
    <property type="evidence" value="ECO:0007669"/>
    <property type="project" value="TreeGrafter"/>
</dbReference>
<reference evidence="12 13" key="1">
    <citation type="submission" date="2014-09" db="EMBL/GenBank/DDBJ databases">
        <authorList>
            <person name="Ellenberger Sabrina"/>
        </authorList>
    </citation>
    <scope>NUCLEOTIDE SEQUENCE [LARGE SCALE GENOMIC DNA]</scope>
    <source>
        <strain evidence="12 13">CBS 412.66</strain>
    </source>
</reference>
<keyword evidence="6" id="KW-0067">ATP-binding</keyword>
<evidence type="ECO:0000256" key="1">
    <source>
        <dbReference type="ARBA" id="ARBA00004141"/>
    </source>
</evidence>
<dbReference type="STRING" id="35722.A0A0B7MXD7"/>
<protein>
    <submittedName>
        <fullName evidence="12">Uncharacterized protein</fullName>
    </submittedName>
</protein>
<feature type="transmembrane region" description="Helical" evidence="9">
    <location>
        <begin position="337"/>
        <end position="359"/>
    </location>
</feature>
<evidence type="ECO:0000313" key="13">
    <source>
        <dbReference type="Proteomes" id="UP000054107"/>
    </source>
</evidence>
<accession>A0A0B7MXD7</accession>
<dbReference type="CDD" id="cd03250">
    <property type="entry name" value="ABCC_MRP_domain1"/>
    <property type="match status" value="1"/>
</dbReference>
<dbReference type="InterPro" id="IPR027417">
    <property type="entry name" value="P-loop_NTPase"/>
</dbReference>
<evidence type="ECO:0000256" key="3">
    <source>
        <dbReference type="ARBA" id="ARBA00022692"/>
    </source>
</evidence>
<evidence type="ECO:0000256" key="8">
    <source>
        <dbReference type="ARBA" id="ARBA00023136"/>
    </source>
</evidence>
<feature type="transmembrane region" description="Helical" evidence="9">
    <location>
        <begin position="1054"/>
        <end position="1072"/>
    </location>
</feature>
<feature type="domain" description="ABC transmembrane type-1" evidence="11">
    <location>
        <begin position="966"/>
        <end position="1219"/>
    </location>
</feature>
<comment type="subcellular location">
    <subcellularLocation>
        <location evidence="1">Membrane</location>
        <topology evidence="1">Multi-pass membrane protein</topology>
    </subcellularLocation>
</comment>
<feature type="transmembrane region" description="Helical" evidence="9">
    <location>
        <begin position="252"/>
        <end position="275"/>
    </location>
</feature>
<keyword evidence="7 9" id="KW-1133">Transmembrane helix</keyword>
<dbReference type="PROSITE" id="PS00211">
    <property type="entry name" value="ABC_TRANSPORTER_1"/>
    <property type="match status" value="2"/>
</dbReference>
<dbReference type="InterPro" id="IPR011527">
    <property type="entry name" value="ABC1_TM_dom"/>
</dbReference>
<feature type="transmembrane region" description="Helical" evidence="9">
    <location>
        <begin position="212"/>
        <end position="232"/>
    </location>
</feature>
<feature type="transmembrane region" description="Helical" evidence="9">
    <location>
        <begin position="30"/>
        <end position="49"/>
    </location>
</feature>
<feature type="transmembrane region" description="Helical" evidence="9">
    <location>
        <begin position="86"/>
        <end position="104"/>
    </location>
</feature>
<dbReference type="SMART" id="SM00382">
    <property type="entry name" value="AAA"/>
    <property type="match status" value="2"/>
</dbReference>
<dbReference type="SUPFAM" id="SSF52540">
    <property type="entry name" value="P-loop containing nucleoside triphosphate hydrolases"/>
    <property type="match status" value="2"/>
</dbReference>
<evidence type="ECO:0000256" key="9">
    <source>
        <dbReference type="SAM" id="Phobius"/>
    </source>
</evidence>
<feature type="transmembrane region" description="Helical" evidence="9">
    <location>
        <begin position="365"/>
        <end position="384"/>
    </location>
</feature>
<dbReference type="Gene3D" id="1.20.1560.10">
    <property type="entry name" value="ABC transporter type 1, transmembrane domain"/>
    <property type="match status" value="2"/>
</dbReference>
<evidence type="ECO:0000259" key="10">
    <source>
        <dbReference type="PROSITE" id="PS50893"/>
    </source>
</evidence>
<dbReference type="InterPro" id="IPR036640">
    <property type="entry name" value="ABC1_TM_sf"/>
</dbReference>
<evidence type="ECO:0000256" key="5">
    <source>
        <dbReference type="ARBA" id="ARBA00022741"/>
    </source>
</evidence>
<dbReference type="PANTHER" id="PTHR24223">
    <property type="entry name" value="ATP-BINDING CASSETTE SUB-FAMILY C"/>
    <property type="match status" value="1"/>
</dbReference>
<dbReference type="GO" id="GO:0016887">
    <property type="term" value="F:ATP hydrolysis activity"/>
    <property type="evidence" value="ECO:0007669"/>
    <property type="project" value="InterPro"/>
</dbReference>
<feature type="transmembrane region" description="Helical" evidence="9">
    <location>
        <begin position="977"/>
        <end position="1002"/>
    </location>
</feature>
<keyword evidence="2" id="KW-0813">Transport</keyword>
<evidence type="ECO:0000256" key="6">
    <source>
        <dbReference type="ARBA" id="ARBA00022840"/>
    </source>
</evidence>
<feature type="transmembrane region" description="Helical" evidence="9">
    <location>
        <begin position="1162"/>
        <end position="1183"/>
    </location>
</feature>
<dbReference type="CDD" id="cd18604">
    <property type="entry name" value="ABC_6TM_VMR1_D2_like"/>
    <property type="match status" value="1"/>
</dbReference>
<dbReference type="Proteomes" id="UP000054107">
    <property type="component" value="Unassembled WGS sequence"/>
</dbReference>
<keyword evidence="4" id="KW-0677">Repeat</keyword>
<dbReference type="InterPro" id="IPR003593">
    <property type="entry name" value="AAA+_ATPase"/>
</dbReference>
<evidence type="ECO:0000259" key="11">
    <source>
        <dbReference type="PROSITE" id="PS50929"/>
    </source>
</evidence>
<dbReference type="Pfam" id="PF00005">
    <property type="entry name" value="ABC_tran"/>
    <property type="match status" value="2"/>
</dbReference>
<feature type="domain" description="ABC transporter" evidence="10">
    <location>
        <begin position="583"/>
        <end position="828"/>
    </location>
</feature>
<feature type="transmembrane region" description="Helical" evidence="9">
    <location>
        <begin position="439"/>
        <end position="459"/>
    </location>
</feature>
<keyword evidence="5" id="KW-0547">Nucleotide-binding</keyword>
<feature type="domain" description="ABC transporter" evidence="10">
    <location>
        <begin position="1256"/>
        <end position="1512"/>
    </location>
</feature>
<dbReference type="Pfam" id="PF00664">
    <property type="entry name" value="ABC_membrane"/>
    <property type="match status" value="2"/>
</dbReference>
<proteinExistence type="predicted"/>
<evidence type="ECO:0000256" key="2">
    <source>
        <dbReference type="ARBA" id="ARBA00022448"/>
    </source>
</evidence>
<evidence type="ECO:0000313" key="12">
    <source>
        <dbReference type="EMBL" id="CEP09787.1"/>
    </source>
</evidence>
<feature type="domain" description="ABC transmembrane type-1" evidence="11">
    <location>
        <begin position="216"/>
        <end position="507"/>
    </location>
</feature>
<dbReference type="InterPro" id="IPR050173">
    <property type="entry name" value="ABC_transporter_C-like"/>
</dbReference>
<dbReference type="GO" id="GO:0005524">
    <property type="term" value="F:ATP binding"/>
    <property type="evidence" value="ECO:0007669"/>
    <property type="project" value="UniProtKB-KW"/>
</dbReference>